<proteinExistence type="predicted"/>
<reference evidence="1" key="1">
    <citation type="submission" date="2022-10" db="EMBL/GenBank/DDBJ databases">
        <title>Culturing micro-colonial fungi from biological soil crusts in the Mojave desert and describing Neophaeococcomyces mojavensis, and introducing the new genera and species Taxawa tesnikishii.</title>
        <authorList>
            <person name="Kurbessoian T."/>
            <person name="Stajich J.E."/>
        </authorList>
    </citation>
    <scope>NUCLEOTIDE SEQUENCE</scope>
    <source>
        <strain evidence="1">JES_115</strain>
    </source>
</reference>
<dbReference type="EMBL" id="JAPDRP010000018">
    <property type="protein sequence ID" value="KAJ9639878.1"/>
    <property type="molecule type" value="Genomic_DNA"/>
</dbReference>
<evidence type="ECO:0000313" key="1">
    <source>
        <dbReference type="EMBL" id="KAJ9639878.1"/>
    </source>
</evidence>
<protein>
    <submittedName>
        <fullName evidence="1">Signal peptidase complex subunit</fullName>
    </submittedName>
</protein>
<evidence type="ECO:0000313" key="2">
    <source>
        <dbReference type="Proteomes" id="UP001172680"/>
    </source>
</evidence>
<keyword evidence="2" id="KW-1185">Reference proteome</keyword>
<dbReference type="Proteomes" id="UP001172680">
    <property type="component" value="Unassembled WGS sequence"/>
</dbReference>
<name>A0ACC2YX88_9PEZI</name>
<comment type="caution">
    <text evidence="1">The sequence shown here is derived from an EMBL/GenBank/DDBJ whole genome shotgun (WGS) entry which is preliminary data.</text>
</comment>
<sequence>MHSTLVRAQTVFGFFTTVAFCVAALIALSDFVSPQTPSADVKLRNVQVVRGRPNYYSTKKEEYAHIKFDLDTALGVLHLQNQRPKYQITDYTGKVANRSDVVLELGWNVQPWVGALTWRGWRDWGVWKGLKGGMTERFEFPGIKERVKVRKEDLGTAKGGEGNRGKPA</sequence>
<gene>
    <name evidence="1" type="primary">SPC3</name>
    <name evidence="1" type="ORF">H2199_006111</name>
</gene>
<organism evidence="1 2">
    <name type="scientific">Coniosporium tulheliwenetii</name>
    <dbReference type="NCBI Taxonomy" id="3383036"/>
    <lineage>
        <taxon>Eukaryota</taxon>
        <taxon>Fungi</taxon>
        <taxon>Dikarya</taxon>
        <taxon>Ascomycota</taxon>
        <taxon>Pezizomycotina</taxon>
        <taxon>Dothideomycetes</taxon>
        <taxon>Dothideomycetes incertae sedis</taxon>
        <taxon>Coniosporium</taxon>
    </lineage>
</organism>
<accession>A0ACC2YX88</accession>